<keyword evidence="2" id="KW-0808">Transferase</keyword>
<reference evidence="2" key="1">
    <citation type="submission" date="2023-05" db="EMBL/GenBank/DDBJ databases">
        <title>Genome and transcriptome analyses reveal genes involved in the formation of fine ridges on petal epidermal cells in Hibiscus trionum.</title>
        <authorList>
            <person name="Koshimizu S."/>
            <person name="Masuda S."/>
            <person name="Ishii T."/>
            <person name="Shirasu K."/>
            <person name="Hoshino A."/>
            <person name="Arita M."/>
        </authorList>
    </citation>
    <scope>NUCLEOTIDE SEQUENCE</scope>
    <source>
        <strain evidence="2">Hamamatsu line</strain>
    </source>
</reference>
<feature type="domain" description="Reverse transcriptase Ty1/copia-type" evidence="1">
    <location>
        <begin position="1"/>
        <end position="124"/>
    </location>
</feature>
<evidence type="ECO:0000313" key="3">
    <source>
        <dbReference type="Proteomes" id="UP001165190"/>
    </source>
</evidence>
<comment type="caution">
    <text evidence="2">The sequence shown here is derived from an EMBL/GenBank/DDBJ whole genome shotgun (WGS) entry which is preliminary data.</text>
</comment>
<dbReference type="EMBL" id="BSYR01000023">
    <property type="protein sequence ID" value="GMI89569.1"/>
    <property type="molecule type" value="Genomic_DNA"/>
</dbReference>
<dbReference type="Proteomes" id="UP001165190">
    <property type="component" value="Unassembled WGS sequence"/>
</dbReference>
<dbReference type="GO" id="GO:0016301">
    <property type="term" value="F:kinase activity"/>
    <property type="evidence" value="ECO:0007669"/>
    <property type="project" value="UniProtKB-KW"/>
</dbReference>
<dbReference type="SUPFAM" id="SSF56672">
    <property type="entry name" value="DNA/RNA polymerases"/>
    <property type="match status" value="1"/>
</dbReference>
<keyword evidence="3" id="KW-1185">Reference proteome</keyword>
<evidence type="ECO:0000313" key="2">
    <source>
        <dbReference type="EMBL" id="GMI89569.1"/>
    </source>
</evidence>
<gene>
    <name evidence="2" type="ORF">HRI_002626200</name>
</gene>
<keyword evidence="2" id="KW-0418">Kinase</keyword>
<name>A0A9W7M6L3_HIBTR</name>
<dbReference type="Pfam" id="PF07727">
    <property type="entry name" value="RVT_2"/>
    <property type="match status" value="1"/>
</dbReference>
<sequence length="125" mass="14346">MDVYNAFLQGDLQEEVYMELPPGFCSQGESRVCRLHKSLYGLKQASRQWNVKLCEALLQAGYLQSKSDYSVFTKRQGEALVMMLIYVDDLLITGNSDVLIAELKLLLNQNFRMKDLGTLKFFFGF</sequence>
<dbReference type="InterPro" id="IPR043502">
    <property type="entry name" value="DNA/RNA_pol_sf"/>
</dbReference>
<accession>A0A9W7M6L3</accession>
<protein>
    <submittedName>
        <fullName evidence="2">Cysteine-rich RLK (RECEPTOR-like protein kinase) 8</fullName>
    </submittedName>
</protein>
<organism evidence="2 3">
    <name type="scientific">Hibiscus trionum</name>
    <name type="common">Flower of an hour</name>
    <dbReference type="NCBI Taxonomy" id="183268"/>
    <lineage>
        <taxon>Eukaryota</taxon>
        <taxon>Viridiplantae</taxon>
        <taxon>Streptophyta</taxon>
        <taxon>Embryophyta</taxon>
        <taxon>Tracheophyta</taxon>
        <taxon>Spermatophyta</taxon>
        <taxon>Magnoliopsida</taxon>
        <taxon>eudicotyledons</taxon>
        <taxon>Gunneridae</taxon>
        <taxon>Pentapetalae</taxon>
        <taxon>rosids</taxon>
        <taxon>malvids</taxon>
        <taxon>Malvales</taxon>
        <taxon>Malvaceae</taxon>
        <taxon>Malvoideae</taxon>
        <taxon>Hibiscus</taxon>
    </lineage>
</organism>
<evidence type="ECO:0000259" key="1">
    <source>
        <dbReference type="Pfam" id="PF07727"/>
    </source>
</evidence>
<proteinExistence type="predicted"/>
<dbReference type="OrthoDB" id="411615at2759"/>
<dbReference type="InterPro" id="IPR013103">
    <property type="entry name" value="RVT_2"/>
</dbReference>
<dbReference type="AlphaFoldDB" id="A0A9W7M6L3"/>